<dbReference type="Proteomes" id="UP000037239">
    <property type="component" value="Unassembled WGS sequence"/>
</dbReference>
<accession>A0AB34T754</accession>
<name>A0AB34T754_9BIFI</name>
<sequence length="42" mass="4871">MDKRVANKLLRMFGMTNEEIQEGIKRIEDGQYNGGTICPLHY</sequence>
<dbReference type="AlphaFoldDB" id="A0AB34T754"/>
<gene>
    <name evidence="1" type="ORF">BAAM0483_08165</name>
</gene>
<evidence type="ECO:0000313" key="1">
    <source>
        <dbReference type="EMBL" id="KOA48449.1"/>
    </source>
</evidence>
<comment type="caution">
    <text evidence="1">The sequence shown here is derived from an EMBL/GenBank/DDBJ whole genome shotgun (WGS) entry which is preliminary data.</text>
</comment>
<evidence type="ECO:0000313" key="2">
    <source>
        <dbReference type="Proteomes" id="UP000037239"/>
    </source>
</evidence>
<protein>
    <submittedName>
        <fullName evidence="1">Uncharacterized protein</fullName>
    </submittedName>
</protein>
<proteinExistence type="predicted"/>
<reference evidence="1 2" key="1">
    <citation type="journal article" date="2015" name="Int J Genomics">
        <title>Comparative Genomics Revealed Genetic Diversity and Species/Strain-Level Differences in Carbohydrate Metabolism of Three Probiotic Bifidobacterial Species.</title>
        <authorList>
            <person name="Odamaki T."/>
            <person name="Horigome A."/>
            <person name="Sugahara H."/>
            <person name="Hashikura N."/>
            <person name="Minami J."/>
            <person name="Xiao J.Z."/>
            <person name="Abe F."/>
        </authorList>
    </citation>
    <scope>NUCLEOTIDE SEQUENCE [LARGE SCALE GENOMIC DNA]</scope>
    <source>
        <strain evidence="1 2">MCC 0483</strain>
    </source>
</reference>
<dbReference type="RefSeq" id="WP_275043654.1">
    <property type="nucleotide sequence ID" value="NZ_AWFK01000015.1"/>
</dbReference>
<organism evidence="1 2">
    <name type="scientific">Bifidobacterium animalis subsp. animalis MCC 0483</name>
    <dbReference type="NCBI Taxonomy" id="1365955"/>
    <lineage>
        <taxon>Bacteria</taxon>
        <taxon>Bacillati</taxon>
        <taxon>Actinomycetota</taxon>
        <taxon>Actinomycetes</taxon>
        <taxon>Bifidobacteriales</taxon>
        <taxon>Bifidobacteriaceae</taxon>
        <taxon>Bifidobacterium</taxon>
    </lineage>
</organism>
<dbReference type="EMBL" id="AWFK01000015">
    <property type="protein sequence ID" value="KOA48449.1"/>
    <property type="molecule type" value="Genomic_DNA"/>
</dbReference>